<dbReference type="Pfam" id="PF24545">
    <property type="entry name" value="Ig_TPPC8_1st"/>
    <property type="match status" value="1"/>
</dbReference>
<proteinExistence type="predicted"/>
<feature type="domain" description="TPPC8 second Ig-like" evidence="2">
    <location>
        <begin position="877"/>
        <end position="993"/>
    </location>
</feature>
<dbReference type="InterPro" id="IPR024420">
    <property type="entry name" value="TRAPP_III_complex_Trs85"/>
</dbReference>
<name>A0A9P0CPE3_9CUCU</name>
<dbReference type="EMBL" id="OV651826">
    <property type="protein sequence ID" value="CAH1103365.1"/>
    <property type="molecule type" value="Genomic_DNA"/>
</dbReference>
<evidence type="ECO:0000259" key="3">
    <source>
        <dbReference type="Pfam" id="PF24545"/>
    </source>
</evidence>
<dbReference type="GO" id="GO:1990072">
    <property type="term" value="C:TRAPPIII protein complex"/>
    <property type="evidence" value="ECO:0007669"/>
    <property type="project" value="TreeGrafter"/>
</dbReference>
<evidence type="ECO:0000259" key="2">
    <source>
        <dbReference type="Pfam" id="PF24544"/>
    </source>
</evidence>
<dbReference type="Pfam" id="PF24542">
    <property type="entry name" value="Ig_TPPC8_C"/>
    <property type="match status" value="1"/>
</dbReference>
<sequence>MAQCKQSPQEFIKNAFTPQIAVMCTPLAEKCCQKNNLDFIELLQPFCRLNNDVTYKDPNGLTNTVRNLKLTFLDITWRPPETAVARKLLNYSVTNAAETKTKLFTSGSRTLEIPSNTPWFETWRDTFLQVQYPSDHEFTKHFLACIIVVSSTDNNPEETFEKLGQSFNQPQIREPGKLPKWFNPNVLKYFVVLHDITDGDSNVAIRVFESIKISYGFSNCFLLKLNSRSPKSGTSEHLPDPWSQFINMSIDLKECKVSPDSSIMKTSLEIGQEAEEVKNILNYHPLSPVNEDMSLGEHISDDEKPQKNLAKQKIHGSCLSTEDVEQVKLLIYEFTKSCLLPYIEKQIQSLNDIVSNKKGVSKSLFSATKRWFSPNKPGASSVAVNNLIYSPDSPELQIRRLGDLYFMFGQYSLAFQAYHLAKRDYNTDQAWLYYAGALEMAALAAFMANDPTRKTCDYMEESITTYQNTCKMPQFATRATILSSECLKYQNLFGEAAHQLIRMTSEESDLRSALLLEQASYCFLQSKMVRKYAFHMVLAGHRFSKAAQRKYSLKCYKQAYQVYENTGWDLASDHIHYTIGRQANNLQRFNEAVDSFAKLLLGESKQTAQQQATFLKEYLTILGNKLKSESEVDQTTSPILPVPELEINSLKLLLGPTRPLSTPGKIPALGVTFSNAEDIQAENKWIKLEEMLVHEADGSAPLIFKPMVTLYTVKKLEKNKPVAIVNEPIQVYLKLVNSLQTVLNLTNIYLLWTFSKENDFISNEVVDKNDCVKTYVTKSLLIEGNSSQEVVLSLTPLYVGSITITGFCYTLTSSNGTSGASSIKGKQIIFIPNGTSKNNSSSSDVGSIGSPLEVNVVPPAPCLQVTFSEMHADFLSDELQKVLVTFQNTSSVPLQNVYMATSVPYLLCNCEFKQEKNEQFAISDLSTPALREKLIRKNHLTSVPLNGKTLEPGQTVPIYIWVKAPSSKGPASIDLLVYYENIVRTTIPRYRLVRHSWNLMVQESIVVDVSTQASHNSKTVEELALAMKITNLNKVHNSVLTEITLINVGLLSKYWTMTKDIATPKYINLHSQESAHILLKAKRSVKDTSEYSSVPLNADKKSIQNMSKTFLAFARKSERPLLTMFDEYDSLNFKENKDGILLLQWQALVIEGTKKRIVCGQTNIPIEINRKDEDVIQMERILSDTFIDISDKTISEDESVQSTQKQVSYNLIHPPVVKHNFNEKKICIVPVKILLHSIVDNKILNVTVNTTEPSVKLPAISKSNLFCTYASSNFCWLSNSRINKNLNPLTTETIQLSAALSGPGTFDLGAHIKVLCRTANESESFVLQSCQIHPTLIVTNVGS</sequence>
<evidence type="ECO:0000259" key="4">
    <source>
        <dbReference type="Pfam" id="PF24546"/>
    </source>
</evidence>
<dbReference type="Pfam" id="PF24546">
    <property type="entry name" value="Ig_TPPC8_3rd"/>
    <property type="match status" value="1"/>
</dbReference>
<evidence type="ECO:0000313" key="5">
    <source>
        <dbReference type="EMBL" id="CAH1103365.1"/>
    </source>
</evidence>
<dbReference type="InterPro" id="IPR058538">
    <property type="entry name" value="Ig_TPPC8_2nd"/>
</dbReference>
<dbReference type="PANTHER" id="PTHR12975">
    <property type="entry name" value="TRANSPORT PROTEIN TRAPP"/>
    <property type="match status" value="1"/>
</dbReference>
<dbReference type="Proteomes" id="UP001153636">
    <property type="component" value="Chromosome 14"/>
</dbReference>
<dbReference type="InterPro" id="IPR058540">
    <property type="entry name" value="Ig_TPPC8_3rd"/>
</dbReference>
<organism evidence="5 6">
    <name type="scientific">Psylliodes chrysocephalus</name>
    <dbReference type="NCBI Taxonomy" id="3402493"/>
    <lineage>
        <taxon>Eukaryota</taxon>
        <taxon>Metazoa</taxon>
        <taxon>Ecdysozoa</taxon>
        <taxon>Arthropoda</taxon>
        <taxon>Hexapoda</taxon>
        <taxon>Insecta</taxon>
        <taxon>Pterygota</taxon>
        <taxon>Neoptera</taxon>
        <taxon>Endopterygota</taxon>
        <taxon>Coleoptera</taxon>
        <taxon>Polyphaga</taxon>
        <taxon>Cucujiformia</taxon>
        <taxon>Chrysomeloidea</taxon>
        <taxon>Chrysomelidae</taxon>
        <taxon>Galerucinae</taxon>
        <taxon>Alticini</taxon>
        <taxon>Psylliodes</taxon>
    </lineage>
</organism>
<feature type="domain" description="TPPC8 first Ig-like" evidence="3">
    <location>
        <begin position="678"/>
        <end position="875"/>
    </location>
</feature>
<reference evidence="5" key="1">
    <citation type="submission" date="2022-01" db="EMBL/GenBank/DDBJ databases">
        <authorList>
            <person name="King R."/>
        </authorList>
    </citation>
    <scope>NUCLEOTIDE SEQUENCE</scope>
</reference>
<evidence type="ECO:0008006" key="7">
    <source>
        <dbReference type="Google" id="ProtNLM"/>
    </source>
</evidence>
<evidence type="ECO:0000313" key="6">
    <source>
        <dbReference type="Proteomes" id="UP001153636"/>
    </source>
</evidence>
<dbReference type="InterPro" id="IPR057651">
    <property type="entry name" value="Ig_TPPC8_C"/>
</dbReference>
<dbReference type="InterPro" id="IPR058541">
    <property type="entry name" value="Ig_TPPC8_1st"/>
</dbReference>
<protein>
    <recommendedName>
        <fullName evidence="7">Trafficking protein particle complex subunit 8</fullName>
    </recommendedName>
</protein>
<keyword evidence="6" id="KW-1185">Reference proteome</keyword>
<feature type="domain" description="TPPC8 third Ig-like" evidence="4">
    <location>
        <begin position="996"/>
        <end position="1164"/>
    </location>
</feature>
<evidence type="ECO:0000259" key="1">
    <source>
        <dbReference type="Pfam" id="PF24542"/>
    </source>
</evidence>
<dbReference type="OrthoDB" id="203724at2759"/>
<feature type="domain" description="TPPC8 C-terminal Ig-like" evidence="1">
    <location>
        <begin position="1207"/>
        <end position="1317"/>
    </location>
</feature>
<dbReference type="PANTHER" id="PTHR12975:SF6">
    <property type="entry name" value="TRAFFICKING PROTEIN PARTICLE COMPLEX SUBUNIT 8"/>
    <property type="match status" value="1"/>
</dbReference>
<accession>A0A9P0CPE3</accession>
<dbReference type="Pfam" id="PF24544">
    <property type="entry name" value="Ig_TPPC8_2nd"/>
    <property type="match status" value="1"/>
</dbReference>
<dbReference type="Pfam" id="PF12739">
    <property type="entry name" value="TRAPPC-Trs85"/>
    <property type="match status" value="1"/>
</dbReference>
<gene>
    <name evidence="5" type="ORF">PSYICH_LOCUS4556</name>
</gene>